<dbReference type="RefSeq" id="XP_045957090.1">
    <property type="nucleotide sequence ID" value="XM_046096082.1"/>
</dbReference>
<accession>A0A9P8UIT9</accession>
<dbReference type="Proteomes" id="UP000758603">
    <property type="component" value="Unassembled WGS sequence"/>
</dbReference>
<dbReference type="GeneID" id="70124975"/>
<reference evidence="1" key="1">
    <citation type="journal article" date="2021" name="Nat. Commun.">
        <title>Genetic determinants of endophytism in the Arabidopsis root mycobiome.</title>
        <authorList>
            <person name="Mesny F."/>
            <person name="Miyauchi S."/>
            <person name="Thiergart T."/>
            <person name="Pickel B."/>
            <person name="Atanasova L."/>
            <person name="Karlsson M."/>
            <person name="Huettel B."/>
            <person name="Barry K.W."/>
            <person name="Haridas S."/>
            <person name="Chen C."/>
            <person name="Bauer D."/>
            <person name="Andreopoulos W."/>
            <person name="Pangilinan J."/>
            <person name="LaButti K."/>
            <person name="Riley R."/>
            <person name="Lipzen A."/>
            <person name="Clum A."/>
            <person name="Drula E."/>
            <person name="Henrissat B."/>
            <person name="Kohler A."/>
            <person name="Grigoriev I.V."/>
            <person name="Martin F.M."/>
            <person name="Hacquard S."/>
        </authorList>
    </citation>
    <scope>NUCLEOTIDE SEQUENCE</scope>
    <source>
        <strain evidence="1">MPI-SDFR-AT-0073</strain>
    </source>
</reference>
<dbReference type="AlphaFoldDB" id="A0A9P8UIT9"/>
<evidence type="ECO:0000313" key="1">
    <source>
        <dbReference type="EMBL" id="KAH6652813.1"/>
    </source>
</evidence>
<organism evidence="1 2">
    <name type="scientific">Truncatella angustata</name>
    <dbReference type="NCBI Taxonomy" id="152316"/>
    <lineage>
        <taxon>Eukaryota</taxon>
        <taxon>Fungi</taxon>
        <taxon>Dikarya</taxon>
        <taxon>Ascomycota</taxon>
        <taxon>Pezizomycotina</taxon>
        <taxon>Sordariomycetes</taxon>
        <taxon>Xylariomycetidae</taxon>
        <taxon>Amphisphaeriales</taxon>
        <taxon>Sporocadaceae</taxon>
        <taxon>Truncatella</taxon>
    </lineage>
</organism>
<dbReference type="EMBL" id="JAGPXC010000005">
    <property type="protein sequence ID" value="KAH6652813.1"/>
    <property type="molecule type" value="Genomic_DNA"/>
</dbReference>
<sequence>MSSDKRLNYSPYTLFEPCHAERRLQHELAKSHQNNLLYIEQPHTASNASISPLNNALAPLSLRQTASSQQDSRVLLKDILLCEGIQEPESLVPGSCNRPVICVTEPISNSKPLTG</sequence>
<name>A0A9P8UIT9_9PEZI</name>
<evidence type="ECO:0000313" key="2">
    <source>
        <dbReference type="Proteomes" id="UP000758603"/>
    </source>
</evidence>
<comment type="caution">
    <text evidence="1">The sequence shown here is derived from an EMBL/GenBank/DDBJ whole genome shotgun (WGS) entry which is preliminary data.</text>
</comment>
<gene>
    <name evidence="1" type="ORF">BKA67DRAFT_301772</name>
</gene>
<proteinExistence type="predicted"/>
<protein>
    <submittedName>
        <fullName evidence="1">Uncharacterized protein</fullName>
    </submittedName>
</protein>
<keyword evidence="2" id="KW-1185">Reference proteome</keyword>